<dbReference type="Proteomes" id="UP001596407">
    <property type="component" value="Unassembled WGS sequence"/>
</dbReference>
<accession>A0ABD5WMQ6</accession>
<feature type="transmembrane region" description="Helical" evidence="1">
    <location>
        <begin position="21"/>
        <end position="39"/>
    </location>
</feature>
<keyword evidence="1" id="KW-1133">Transmembrane helix</keyword>
<dbReference type="EMBL" id="JBHSZH010000005">
    <property type="protein sequence ID" value="MFC7081766.1"/>
    <property type="molecule type" value="Genomic_DNA"/>
</dbReference>
<dbReference type="AlphaFoldDB" id="A0ABD5WMQ6"/>
<sequence>MQFVLQGDDISDLPVGDYLDLLRDFAVAIAVFVVVYAVGRRILLPAVERALSTQRVQEAVAARW</sequence>
<comment type="caution">
    <text evidence="2">The sequence shown here is derived from an EMBL/GenBank/DDBJ whole genome shotgun (WGS) entry which is preliminary data.</text>
</comment>
<name>A0ABD5WMQ6_9EURY</name>
<evidence type="ECO:0000313" key="2">
    <source>
        <dbReference type="EMBL" id="MFC7081766.1"/>
    </source>
</evidence>
<proteinExistence type="predicted"/>
<evidence type="ECO:0000313" key="3">
    <source>
        <dbReference type="Proteomes" id="UP001596407"/>
    </source>
</evidence>
<evidence type="ECO:0000256" key="1">
    <source>
        <dbReference type="SAM" id="Phobius"/>
    </source>
</evidence>
<keyword evidence="3" id="KW-1185">Reference proteome</keyword>
<keyword evidence="1" id="KW-0812">Transmembrane</keyword>
<keyword evidence="1" id="KW-0472">Membrane</keyword>
<evidence type="ECO:0008006" key="4">
    <source>
        <dbReference type="Google" id="ProtNLM"/>
    </source>
</evidence>
<reference evidence="2 3" key="1">
    <citation type="journal article" date="2019" name="Int. J. Syst. Evol. Microbiol.">
        <title>The Global Catalogue of Microorganisms (GCM) 10K type strain sequencing project: providing services to taxonomists for standard genome sequencing and annotation.</title>
        <authorList>
            <consortium name="The Broad Institute Genomics Platform"/>
            <consortium name="The Broad Institute Genome Sequencing Center for Infectious Disease"/>
            <person name="Wu L."/>
            <person name="Ma J."/>
        </authorList>
    </citation>
    <scope>NUCLEOTIDE SEQUENCE [LARGE SCALE GENOMIC DNA]</scope>
    <source>
        <strain evidence="2 3">DT72</strain>
    </source>
</reference>
<organism evidence="2 3">
    <name type="scientific">Halorussus caseinilyticus</name>
    <dbReference type="NCBI Taxonomy" id="3034025"/>
    <lineage>
        <taxon>Archaea</taxon>
        <taxon>Methanobacteriati</taxon>
        <taxon>Methanobacteriota</taxon>
        <taxon>Stenosarchaea group</taxon>
        <taxon>Halobacteria</taxon>
        <taxon>Halobacteriales</taxon>
        <taxon>Haladaptataceae</taxon>
        <taxon>Halorussus</taxon>
    </lineage>
</organism>
<gene>
    <name evidence="2" type="ORF">ACFQJ6_18370</name>
</gene>
<protein>
    <recommendedName>
        <fullName evidence="4">Mechanosensitive ion channel family protein</fullName>
    </recommendedName>
</protein>